<dbReference type="AlphaFoldDB" id="A0A212UG81"/>
<protein>
    <recommendedName>
        <fullName evidence="3">SpoIIAA-like</fullName>
    </recommendedName>
</protein>
<gene>
    <name evidence="1" type="ORF">SAMN06265337_3840</name>
</gene>
<name>A0A212UG81_9BACT</name>
<evidence type="ECO:0008006" key="3">
    <source>
        <dbReference type="Google" id="ProtNLM"/>
    </source>
</evidence>
<organism evidence="1 2">
    <name type="scientific">Hymenobacter gelipurpurascens</name>
    <dbReference type="NCBI Taxonomy" id="89968"/>
    <lineage>
        <taxon>Bacteria</taxon>
        <taxon>Pseudomonadati</taxon>
        <taxon>Bacteroidota</taxon>
        <taxon>Cytophagia</taxon>
        <taxon>Cytophagales</taxon>
        <taxon>Hymenobacteraceae</taxon>
        <taxon>Hymenobacter</taxon>
    </lineage>
</organism>
<evidence type="ECO:0000313" key="2">
    <source>
        <dbReference type="Proteomes" id="UP000198131"/>
    </source>
</evidence>
<accession>A0A212UG81</accession>
<evidence type="ECO:0000313" key="1">
    <source>
        <dbReference type="EMBL" id="SNC77257.1"/>
    </source>
</evidence>
<dbReference type="OrthoDB" id="884362at2"/>
<dbReference type="EMBL" id="FYEW01000003">
    <property type="protein sequence ID" value="SNC77257.1"/>
    <property type="molecule type" value="Genomic_DNA"/>
</dbReference>
<reference evidence="2" key="1">
    <citation type="submission" date="2017-06" db="EMBL/GenBank/DDBJ databases">
        <authorList>
            <person name="Varghese N."/>
            <person name="Submissions S."/>
        </authorList>
    </citation>
    <scope>NUCLEOTIDE SEQUENCE [LARGE SCALE GENOMIC DNA]</scope>
    <source>
        <strain evidence="2">DSM 11116</strain>
    </source>
</reference>
<sequence length="145" mass="17056">MQPLPFADYLSLTHRPDMGVLVARWQRQPLLEEFQHGYWQMLDMATAQQCRYWLIDCRRRDNANNQNVQWMLEAFFPALAAQLGPPAYLAYLFSPQHLADIEADTTVPALAYFDDRPYHVKRFTDEHHAMEWLANCQQADKNRAT</sequence>
<dbReference type="Proteomes" id="UP000198131">
    <property type="component" value="Unassembled WGS sequence"/>
</dbReference>
<proteinExistence type="predicted"/>
<keyword evidence="2" id="KW-1185">Reference proteome</keyword>
<dbReference type="RefSeq" id="WP_088845243.1">
    <property type="nucleotide sequence ID" value="NZ_FYEW01000003.1"/>
</dbReference>